<reference evidence="4 5" key="1">
    <citation type="journal article" date="2025" name="Microbiol. Resour. Announc.">
        <title>Draft genome sequences for Neonectria magnoliae and Neonectria punicea, canker pathogens of Liriodendron tulipifera and Acer saccharum in West Virginia.</title>
        <authorList>
            <person name="Petronek H.M."/>
            <person name="Kasson M.T."/>
            <person name="Metheny A.M."/>
            <person name="Stauder C.M."/>
            <person name="Lovett B."/>
            <person name="Lynch S.C."/>
            <person name="Garnas J.R."/>
            <person name="Kasson L.R."/>
            <person name="Stajich J.E."/>
        </authorList>
    </citation>
    <scope>NUCLEOTIDE SEQUENCE [LARGE SCALE GENOMIC DNA]</scope>
    <source>
        <strain evidence="4 5">NRRL 64653</strain>
    </source>
</reference>
<feature type="transmembrane region" description="Helical" evidence="2">
    <location>
        <begin position="363"/>
        <end position="390"/>
    </location>
</feature>
<feature type="transmembrane region" description="Helical" evidence="2">
    <location>
        <begin position="336"/>
        <end position="357"/>
    </location>
</feature>
<feature type="transmembrane region" description="Helical" evidence="2">
    <location>
        <begin position="293"/>
        <end position="315"/>
    </location>
</feature>
<dbReference type="InterPro" id="IPR010721">
    <property type="entry name" value="UstE-like"/>
</dbReference>
<gene>
    <name evidence="4" type="ORF">QQX98_013165</name>
</gene>
<dbReference type="Gene3D" id="1.20.120.1630">
    <property type="match status" value="1"/>
</dbReference>
<name>A0ABR1GH30_9HYPO</name>
<feature type="domain" description="NADH:ubiquinone oxidoreductase intermediate-associated protein 30" evidence="3">
    <location>
        <begin position="16"/>
        <end position="177"/>
    </location>
</feature>
<comment type="caution">
    <text evidence="4">The sequence shown here is derived from an EMBL/GenBank/DDBJ whole genome shotgun (WGS) entry which is preliminary data.</text>
</comment>
<feature type="transmembrane region" description="Helical" evidence="2">
    <location>
        <begin position="424"/>
        <end position="443"/>
    </location>
</feature>
<evidence type="ECO:0000313" key="4">
    <source>
        <dbReference type="EMBL" id="KAK7394051.1"/>
    </source>
</evidence>
<dbReference type="PANTHER" id="PTHR32251:SF17">
    <property type="entry name" value="STEROID 5-ALPHA REDUCTASE C-TERMINAL DOMAIN-CONTAINING PROTEIN"/>
    <property type="match status" value="1"/>
</dbReference>
<keyword evidence="2" id="KW-1133">Transmembrane helix</keyword>
<feature type="compositionally biased region" description="Acidic residues" evidence="1">
    <location>
        <begin position="191"/>
        <end position="200"/>
    </location>
</feature>
<evidence type="ECO:0000256" key="2">
    <source>
        <dbReference type="SAM" id="Phobius"/>
    </source>
</evidence>
<dbReference type="Pfam" id="PF06966">
    <property type="entry name" value="DUF1295"/>
    <property type="match status" value="1"/>
</dbReference>
<evidence type="ECO:0000259" key="3">
    <source>
        <dbReference type="Pfam" id="PF08547"/>
    </source>
</evidence>
<sequence length="516" mass="55793">MQDESLYLFGGDRPWDAALWTASDDRVRGGSSTSYLTVTDPERACFHGHLDTETLGGAGFASQRTVGVLALDLSGYAGLVLALGGGASAHRYTLTLKDAIPSDRGDGRDQAGLSWETDFEAPREGGDVLLPWDKFRATYRGRDKEDAKPLDLTSIKRVSLMMRSFFGEQDGDFKLVIHAIEAKRSFPIGEQADETDDEDDLQKPTGGVVAQEERPQARLWWRVLLCGLAATAVPSIAAQSDRVYDFSGAVTYVAVGALSLYLPSIRAAGAPVLSSLLAALRGRGPPFVGGLDWRHVAMTGVAGIWAVRLGSYLFYRNLVQGGDSRFADIKASPPKFAVAFLFQALWVTICLTPVLLVNAVPRAALASGVVATDVLGLGLWAAGFATEVVADAQKSRWLREKREKVHDEEFLTHGLFARSRFPNYLGEITLWTGLATAAAGILARKPAQLALGFTGAWGGVAATTALSYASPAFAAFLLLKVSGVPLSEAKYDKRYGDRKDYQEWKKNTNQLIPRLS</sequence>
<proteinExistence type="predicted"/>
<keyword evidence="5" id="KW-1185">Reference proteome</keyword>
<dbReference type="Pfam" id="PF08547">
    <property type="entry name" value="CIA30"/>
    <property type="match status" value="1"/>
</dbReference>
<feature type="transmembrane region" description="Helical" evidence="2">
    <location>
        <begin position="455"/>
        <end position="479"/>
    </location>
</feature>
<dbReference type="Proteomes" id="UP001498476">
    <property type="component" value="Unassembled WGS sequence"/>
</dbReference>
<keyword evidence="2" id="KW-0812">Transmembrane</keyword>
<dbReference type="PANTHER" id="PTHR32251">
    <property type="entry name" value="3-OXO-5-ALPHA-STEROID 4-DEHYDROGENASE"/>
    <property type="match status" value="1"/>
</dbReference>
<dbReference type="SUPFAM" id="SSF49785">
    <property type="entry name" value="Galactose-binding domain-like"/>
    <property type="match status" value="1"/>
</dbReference>
<keyword evidence="2" id="KW-0472">Membrane</keyword>
<dbReference type="InterPro" id="IPR008979">
    <property type="entry name" value="Galactose-bd-like_sf"/>
</dbReference>
<dbReference type="PROSITE" id="PS50244">
    <property type="entry name" value="S5A_REDUCTASE"/>
    <property type="match status" value="1"/>
</dbReference>
<feature type="region of interest" description="Disordered" evidence="1">
    <location>
        <begin position="188"/>
        <end position="208"/>
    </location>
</feature>
<protein>
    <recommendedName>
        <fullName evidence="3">NADH:ubiquinone oxidoreductase intermediate-associated protein 30 domain-containing protein</fullName>
    </recommendedName>
</protein>
<dbReference type="EMBL" id="JAZAVJ010000515">
    <property type="protein sequence ID" value="KAK7394051.1"/>
    <property type="molecule type" value="Genomic_DNA"/>
</dbReference>
<organism evidence="4 5">
    <name type="scientific">Neonectria punicea</name>
    <dbReference type="NCBI Taxonomy" id="979145"/>
    <lineage>
        <taxon>Eukaryota</taxon>
        <taxon>Fungi</taxon>
        <taxon>Dikarya</taxon>
        <taxon>Ascomycota</taxon>
        <taxon>Pezizomycotina</taxon>
        <taxon>Sordariomycetes</taxon>
        <taxon>Hypocreomycetidae</taxon>
        <taxon>Hypocreales</taxon>
        <taxon>Nectriaceae</taxon>
        <taxon>Neonectria</taxon>
    </lineage>
</organism>
<dbReference type="InterPro" id="IPR013857">
    <property type="entry name" value="NADH-UbQ_OxRdtase-assoc_prot30"/>
</dbReference>
<feature type="transmembrane region" description="Helical" evidence="2">
    <location>
        <begin position="219"/>
        <end position="237"/>
    </location>
</feature>
<accession>A0ABR1GH30</accession>
<evidence type="ECO:0000313" key="5">
    <source>
        <dbReference type="Proteomes" id="UP001498476"/>
    </source>
</evidence>
<evidence type="ECO:0000256" key="1">
    <source>
        <dbReference type="SAM" id="MobiDB-lite"/>
    </source>
</evidence>